<dbReference type="HAMAP" id="MF_00454">
    <property type="entry name" value="FluC"/>
    <property type="match status" value="1"/>
</dbReference>
<evidence type="ECO:0000256" key="3">
    <source>
        <dbReference type="ARBA" id="ARBA00022692"/>
    </source>
</evidence>
<name>A0A9W6WBW8_9ACTN</name>
<keyword evidence="6 10" id="KW-0407">Ion channel</keyword>
<feature type="transmembrane region" description="Helical" evidence="10">
    <location>
        <begin position="103"/>
        <end position="122"/>
    </location>
</feature>
<evidence type="ECO:0000256" key="5">
    <source>
        <dbReference type="ARBA" id="ARBA00023136"/>
    </source>
</evidence>
<evidence type="ECO:0000256" key="2">
    <source>
        <dbReference type="ARBA" id="ARBA00022475"/>
    </source>
</evidence>
<feature type="transmembrane region" description="Helical" evidence="10">
    <location>
        <begin position="18"/>
        <end position="36"/>
    </location>
</feature>
<keyword evidence="2 10" id="KW-1003">Cell membrane</keyword>
<evidence type="ECO:0000313" key="11">
    <source>
        <dbReference type="EMBL" id="GLZ80001.1"/>
    </source>
</evidence>
<dbReference type="EMBL" id="BSTX01000003">
    <property type="protein sequence ID" value="GLZ80001.1"/>
    <property type="molecule type" value="Genomic_DNA"/>
</dbReference>
<dbReference type="InterPro" id="IPR003691">
    <property type="entry name" value="FluC"/>
</dbReference>
<organism evidence="11 12">
    <name type="scientific">Actinorhabdospora filicis</name>
    <dbReference type="NCBI Taxonomy" id="1785913"/>
    <lineage>
        <taxon>Bacteria</taxon>
        <taxon>Bacillati</taxon>
        <taxon>Actinomycetota</taxon>
        <taxon>Actinomycetes</taxon>
        <taxon>Micromonosporales</taxon>
        <taxon>Micromonosporaceae</taxon>
        <taxon>Actinorhabdospora</taxon>
    </lineage>
</organism>
<keyword evidence="3 10" id="KW-0812">Transmembrane</keyword>
<dbReference type="AlphaFoldDB" id="A0A9W6WBW8"/>
<dbReference type="RefSeq" id="WP_285665130.1">
    <property type="nucleotide sequence ID" value="NZ_BSTX01000003.1"/>
</dbReference>
<sequence length="130" mass="13363">MSESVDPDVGPGPLSMRLLGVIALGGALGALARWGLVLLWPAPWAVLLINTLGCGLIGVLLARPLSRPLTRPFLGTGVLGGFTTFSAYAVEGVGLLSGSLLNGFLYLGGTLVAALAATWLGLRLGRVVRR</sequence>
<keyword evidence="10" id="KW-0915">Sodium</keyword>
<dbReference type="GO" id="GO:0005886">
    <property type="term" value="C:plasma membrane"/>
    <property type="evidence" value="ECO:0007669"/>
    <property type="project" value="UniProtKB-SubCell"/>
</dbReference>
<dbReference type="GO" id="GO:0046872">
    <property type="term" value="F:metal ion binding"/>
    <property type="evidence" value="ECO:0007669"/>
    <property type="project" value="UniProtKB-KW"/>
</dbReference>
<comment type="activity regulation">
    <text evidence="10">Na(+) is not transported, but it plays an essential structural role and its presence is essential for fluoride channel function.</text>
</comment>
<feature type="transmembrane region" description="Helical" evidence="10">
    <location>
        <begin position="73"/>
        <end position="97"/>
    </location>
</feature>
<protein>
    <recommendedName>
        <fullName evidence="10">Fluoride-specific ion channel FluC</fullName>
    </recommendedName>
</protein>
<evidence type="ECO:0000256" key="9">
    <source>
        <dbReference type="ARBA" id="ARBA00049940"/>
    </source>
</evidence>
<keyword evidence="4 10" id="KW-1133">Transmembrane helix</keyword>
<keyword evidence="10" id="KW-0479">Metal-binding</keyword>
<keyword evidence="10" id="KW-0813">Transport</keyword>
<keyword evidence="10" id="KW-0406">Ion transport</keyword>
<evidence type="ECO:0000256" key="8">
    <source>
        <dbReference type="ARBA" id="ARBA00035585"/>
    </source>
</evidence>
<gene>
    <name evidence="10" type="primary">fluC</name>
    <name evidence="10" type="synonym">crcB</name>
    <name evidence="11" type="ORF">Afil01_48080</name>
</gene>
<dbReference type="GO" id="GO:0140114">
    <property type="term" value="P:cellular detoxification of fluoride"/>
    <property type="evidence" value="ECO:0007669"/>
    <property type="project" value="UniProtKB-UniRule"/>
</dbReference>
<reference evidence="11" key="1">
    <citation type="submission" date="2023-03" db="EMBL/GenBank/DDBJ databases">
        <title>Actinorhabdospora filicis NBRC 111898.</title>
        <authorList>
            <person name="Ichikawa N."/>
            <person name="Sato H."/>
            <person name="Tonouchi N."/>
        </authorList>
    </citation>
    <scope>NUCLEOTIDE SEQUENCE</scope>
    <source>
        <strain evidence="11">NBRC 111898</strain>
    </source>
</reference>
<comment type="subcellular location">
    <subcellularLocation>
        <location evidence="1 10">Cell membrane</location>
        <topology evidence="1 10">Multi-pass membrane protein</topology>
    </subcellularLocation>
</comment>
<proteinExistence type="inferred from homology"/>
<evidence type="ECO:0000256" key="7">
    <source>
        <dbReference type="ARBA" id="ARBA00035120"/>
    </source>
</evidence>
<comment type="catalytic activity">
    <reaction evidence="8">
        <text>fluoride(in) = fluoride(out)</text>
        <dbReference type="Rhea" id="RHEA:76159"/>
        <dbReference type="ChEBI" id="CHEBI:17051"/>
    </reaction>
    <physiologicalReaction direction="left-to-right" evidence="8">
        <dbReference type="Rhea" id="RHEA:76160"/>
    </physiologicalReaction>
</comment>
<dbReference type="Pfam" id="PF02537">
    <property type="entry name" value="CRCB"/>
    <property type="match status" value="1"/>
</dbReference>
<evidence type="ECO:0000256" key="10">
    <source>
        <dbReference type="HAMAP-Rule" id="MF_00454"/>
    </source>
</evidence>
<comment type="similarity">
    <text evidence="7 10">Belongs to the fluoride channel Fluc/FEX (TC 1.A.43) family.</text>
</comment>
<keyword evidence="5 10" id="KW-0472">Membrane</keyword>
<evidence type="ECO:0000256" key="6">
    <source>
        <dbReference type="ARBA" id="ARBA00023303"/>
    </source>
</evidence>
<dbReference type="Proteomes" id="UP001165079">
    <property type="component" value="Unassembled WGS sequence"/>
</dbReference>
<feature type="transmembrane region" description="Helical" evidence="10">
    <location>
        <begin position="42"/>
        <end position="61"/>
    </location>
</feature>
<comment type="function">
    <text evidence="9 10">Fluoride-specific ion channel. Important for reducing fluoride concentration in the cell, thus reducing its toxicity.</text>
</comment>
<accession>A0A9W6WBW8</accession>
<feature type="binding site" evidence="10">
    <location>
        <position position="83"/>
    </location>
    <ligand>
        <name>Na(+)</name>
        <dbReference type="ChEBI" id="CHEBI:29101"/>
        <note>structural</note>
    </ligand>
</feature>
<evidence type="ECO:0000313" key="12">
    <source>
        <dbReference type="Proteomes" id="UP001165079"/>
    </source>
</evidence>
<evidence type="ECO:0000256" key="4">
    <source>
        <dbReference type="ARBA" id="ARBA00022989"/>
    </source>
</evidence>
<dbReference type="GO" id="GO:0062054">
    <property type="term" value="F:fluoride channel activity"/>
    <property type="evidence" value="ECO:0007669"/>
    <property type="project" value="UniProtKB-UniRule"/>
</dbReference>
<evidence type="ECO:0000256" key="1">
    <source>
        <dbReference type="ARBA" id="ARBA00004651"/>
    </source>
</evidence>
<feature type="binding site" evidence="10">
    <location>
        <position position="80"/>
    </location>
    <ligand>
        <name>Na(+)</name>
        <dbReference type="ChEBI" id="CHEBI:29101"/>
        <note>structural</note>
    </ligand>
</feature>
<comment type="caution">
    <text evidence="11">The sequence shown here is derived from an EMBL/GenBank/DDBJ whole genome shotgun (WGS) entry which is preliminary data.</text>
</comment>
<keyword evidence="12" id="KW-1185">Reference proteome</keyword>